<name>A0A8J4T0I1_9TREM</name>
<evidence type="ECO:0000313" key="1">
    <source>
        <dbReference type="EMBL" id="KAF5395506.1"/>
    </source>
</evidence>
<dbReference type="OrthoDB" id="6287055at2759"/>
<protein>
    <submittedName>
        <fullName evidence="1">Uncharacterized protein</fullName>
    </submittedName>
</protein>
<accession>A0A8J4T0I1</accession>
<organism evidence="1 2">
    <name type="scientific">Paragonimus heterotremus</name>
    <dbReference type="NCBI Taxonomy" id="100268"/>
    <lineage>
        <taxon>Eukaryota</taxon>
        <taxon>Metazoa</taxon>
        <taxon>Spiralia</taxon>
        <taxon>Lophotrochozoa</taxon>
        <taxon>Platyhelminthes</taxon>
        <taxon>Trematoda</taxon>
        <taxon>Digenea</taxon>
        <taxon>Plagiorchiida</taxon>
        <taxon>Troglotremata</taxon>
        <taxon>Troglotrematidae</taxon>
        <taxon>Paragonimus</taxon>
    </lineage>
</organism>
<evidence type="ECO:0000313" key="2">
    <source>
        <dbReference type="Proteomes" id="UP000748531"/>
    </source>
</evidence>
<keyword evidence="2" id="KW-1185">Reference proteome</keyword>
<dbReference type="Proteomes" id="UP000748531">
    <property type="component" value="Unassembled WGS sequence"/>
</dbReference>
<proteinExistence type="predicted"/>
<sequence length="202" mass="21779">MYLQPERNAALHNSVLGTDTNIIWYSTNALGKNKIGSMLNIALQNIGIPIGHQISLVRFCDALAAAALTPAGGRIGLRLAELTSISSCKHTEENVLGEVLREMEACADYFVSESTTVGSPVHQLLIKACALSKVATGKTTSKNKRSGKAGLSPFRSVSDKRLTPIRPATTIPLESCQFADQDHLNITHIVPTMIAHRPQSYT</sequence>
<reference evidence="1" key="1">
    <citation type="submission" date="2019-05" db="EMBL/GenBank/DDBJ databases">
        <title>Annotation for the trematode Paragonimus heterotremus.</title>
        <authorList>
            <person name="Choi Y.-J."/>
        </authorList>
    </citation>
    <scope>NUCLEOTIDE SEQUENCE</scope>
    <source>
        <strain evidence="1">LC</strain>
    </source>
</reference>
<gene>
    <name evidence="1" type="ORF">PHET_12021</name>
</gene>
<dbReference type="EMBL" id="LUCH01012290">
    <property type="protein sequence ID" value="KAF5395506.1"/>
    <property type="molecule type" value="Genomic_DNA"/>
</dbReference>
<dbReference type="AlphaFoldDB" id="A0A8J4T0I1"/>
<comment type="caution">
    <text evidence="1">The sequence shown here is derived from an EMBL/GenBank/DDBJ whole genome shotgun (WGS) entry which is preliminary data.</text>
</comment>